<dbReference type="PANTHER" id="PTHR43289:SF6">
    <property type="entry name" value="SERINE_THREONINE-PROTEIN KINASE NEKL-3"/>
    <property type="match status" value="1"/>
</dbReference>
<dbReference type="PANTHER" id="PTHR43289">
    <property type="entry name" value="MITOGEN-ACTIVATED PROTEIN KINASE KINASE KINASE 20-RELATED"/>
    <property type="match status" value="1"/>
</dbReference>
<proteinExistence type="predicted"/>
<keyword evidence="2" id="KW-0723">Serine/threonine-protein kinase</keyword>
<feature type="compositionally biased region" description="Pro residues" evidence="7">
    <location>
        <begin position="286"/>
        <end position="300"/>
    </location>
</feature>
<dbReference type="AlphaFoldDB" id="A0A2M9HFM9"/>
<name>A0A2M9HFM9_9BIFI</name>
<evidence type="ECO:0000256" key="2">
    <source>
        <dbReference type="ARBA" id="ARBA00022527"/>
    </source>
</evidence>
<dbReference type="CDD" id="cd14014">
    <property type="entry name" value="STKc_PknB_like"/>
    <property type="match status" value="1"/>
</dbReference>
<dbReference type="GO" id="GO:0004674">
    <property type="term" value="F:protein serine/threonine kinase activity"/>
    <property type="evidence" value="ECO:0007669"/>
    <property type="project" value="UniProtKB-KW"/>
</dbReference>
<keyword evidence="3" id="KW-0808">Transferase</keyword>
<evidence type="ECO:0000313" key="10">
    <source>
        <dbReference type="Proteomes" id="UP000231451"/>
    </source>
</evidence>
<dbReference type="SMART" id="SM00220">
    <property type="entry name" value="S_TKc"/>
    <property type="match status" value="1"/>
</dbReference>
<gene>
    <name evidence="9" type="ORF">CSQ87_04120</name>
</gene>
<organism evidence="9 10">
    <name type="scientific">Bifidobacterium simiarum</name>
    <dbReference type="NCBI Taxonomy" id="2045441"/>
    <lineage>
        <taxon>Bacteria</taxon>
        <taxon>Bacillati</taxon>
        <taxon>Actinomycetota</taxon>
        <taxon>Actinomycetes</taxon>
        <taxon>Bifidobacteriales</taxon>
        <taxon>Bifidobacteriaceae</taxon>
        <taxon>Bifidobacterium</taxon>
    </lineage>
</organism>
<evidence type="ECO:0000256" key="3">
    <source>
        <dbReference type="ARBA" id="ARBA00022679"/>
    </source>
</evidence>
<dbReference type="PROSITE" id="PS50011">
    <property type="entry name" value="PROTEIN_KINASE_DOM"/>
    <property type="match status" value="1"/>
</dbReference>
<dbReference type="RefSeq" id="WP_100512621.1">
    <property type="nucleotide sequence ID" value="NZ_PEBK01000003.1"/>
</dbReference>
<sequence length="300" mass="32785">MTAEPPSLPGYDYVRTLSAGGDATVFLYRQRTPDRPVAVKVSNGRLTDRRARMRLRTETSFMADCSDHPHIPTIYESGVTDDDRGYLVMEYAAGGSYKEFIRISRLTADQALTVGIQIAGALYCVHLKGIIHRDIKPGNIVLSDRGNPMLSDFGIAASIYSAKRAEGFSTPWAAPEVLSGVSGGSEASDIYSLGATLYALLVGHSPFEYGYRVADSHELARVIIGRELPRIRRDDVPEAFEAVLRKAMSKRPEDRYPSALAFARAMQAVQQRCYRHQTPVTADGVPPYPPPAPPAPSPSA</sequence>
<dbReference type="GO" id="GO:0005524">
    <property type="term" value="F:ATP binding"/>
    <property type="evidence" value="ECO:0007669"/>
    <property type="project" value="UniProtKB-KW"/>
</dbReference>
<dbReference type="Gene3D" id="1.10.510.10">
    <property type="entry name" value="Transferase(Phosphotransferase) domain 1"/>
    <property type="match status" value="1"/>
</dbReference>
<evidence type="ECO:0000256" key="7">
    <source>
        <dbReference type="SAM" id="MobiDB-lite"/>
    </source>
</evidence>
<reference evidence="9 10" key="1">
    <citation type="submission" date="2017-10" db="EMBL/GenBank/DDBJ databases">
        <title>Draft genome sequences of strains TRE 1, TRE 9, TRE H and TRI 7, isolated from tamarins, belonging to four potential novel Bifidobacterium species.</title>
        <authorList>
            <person name="Mattarelli P."/>
            <person name="Modesto M."/>
            <person name="Puglisi E."/>
            <person name="Morelli L."/>
            <person name="Spezio C."/>
            <person name="Bonetti A."/>
            <person name="Sandri C."/>
        </authorList>
    </citation>
    <scope>NUCLEOTIDE SEQUENCE [LARGE SCALE GENOMIC DNA]</scope>
    <source>
        <strain evidence="10">TRI7</strain>
    </source>
</reference>
<evidence type="ECO:0000256" key="5">
    <source>
        <dbReference type="ARBA" id="ARBA00022777"/>
    </source>
</evidence>
<evidence type="ECO:0000259" key="8">
    <source>
        <dbReference type="PROSITE" id="PS50011"/>
    </source>
</evidence>
<feature type="domain" description="Protein kinase" evidence="8">
    <location>
        <begin position="11"/>
        <end position="269"/>
    </location>
</feature>
<evidence type="ECO:0000256" key="6">
    <source>
        <dbReference type="ARBA" id="ARBA00022840"/>
    </source>
</evidence>
<dbReference type="Pfam" id="PF00069">
    <property type="entry name" value="Pkinase"/>
    <property type="match status" value="1"/>
</dbReference>
<keyword evidence="6" id="KW-0067">ATP-binding</keyword>
<dbReference type="EMBL" id="PEBK01000003">
    <property type="protein sequence ID" value="PJM75617.1"/>
    <property type="molecule type" value="Genomic_DNA"/>
</dbReference>
<protein>
    <recommendedName>
        <fullName evidence="1">non-specific serine/threonine protein kinase</fullName>
        <ecNumber evidence="1">2.7.11.1</ecNumber>
    </recommendedName>
</protein>
<keyword evidence="5" id="KW-0418">Kinase</keyword>
<feature type="region of interest" description="Disordered" evidence="7">
    <location>
        <begin position="275"/>
        <end position="300"/>
    </location>
</feature>
<dbReference type="Proteomes" id="UP000231451">
    <property type="component" value="Unassembled WGS sequence"/>
</dbReference>
<dbReference type="OrthoDB" id="9762169at2"/>
<keyword evidence="10" id="KW-1185">Reference proteome</keyword>
<dbReference type="EC" id="2.7.11.1" evidence="1"/>
<evidence type="ECO:0000313" key="9">
    <source>
        <dbReference type="EMBL" id="PJM75617.1"/>
    </source>
</evidence>
<evidence type="ECO:0000256" key="1">
    <source>
        <dbReference type="ARBA" id="ARBA00012513"/>
    </source>
</evidence>
<dbReference type="PROSITE" id="PS00108">
    <property type="entry name" value="PROTEIN_KINASE_ST"/>
    <property type="match status" value="1"/>
</dbReference>
<accession>A0A2M9HFM9</accession>
<dbReference type="SUPFAM" id="SSF56112">
    <property type="entry name" value="Protein kinase-like (PK-like)"/>
    <property type="match status" value="1"/>
</dbReference>
<comment type="caution">
    <text evidence="9">The sequence shown here is derived from an EMBL/GenBank/DDBJ whole genome shotgun (WGS) entry which is preliminary data.</text>
</comment>
<evidence type="ECO:0000256" key="4">
    <source>
        <dbReference type="ARBA" id="ARBA00022741"/>
    </source>
</evidence>
<dbReference type="InterPro" id="IPR011009">
    <property type="entry name" value="Kinase-like_dom_sf"/>
</dbReference>
<dbReference type="InterPro" id="IPR000719">
    <property type="entry name" value="Prot_kinase_dom"/>
</dbReference>
<dbReference type="InterPro" id="IPR008271">
    <property type="entry name" value="Ser/Thr_kinase_AS"/>
</dbReference>
<keyword evidence="4" id="KW-0547">Nucleotide-binding</keyword>